<dbReference type="OrthoDB" id="8250049at2759"/>
<keyword evidence="2" id="KW-0472">Membrane</keyword>
<reference evidence="3 4" key="1">
    <citation type="submission" date="2020-04" db="EMBL/GenBank/DDBJ databases">
        <authorList>
            <person name="Alioto T."/>
            <person name="Alioto T."/>
            <person name="Gomez Garrido J."/>
        </authorList>
    </citation>
    <scope>NUCLEOTIDE SEQUENCE [LARGE SCALE GENOMIC DNA]</scope>
</reference>
<dbReference type="InterPro" id="IPR028054">
    <property type="entry name" value="DUF4481"/>
</dbReference>
<proteinExistence type="predicted"/>
<comment type="caution">
    <text evidence="3">The sequence shown here is derived from an EMBL/GenBank/DDBJ whole genome shotgun (WGS) entry which is preliminary data.</text>
</comment>
<name>A0A8S1CE64_9INSE</name>
<evidence type="ECO:0000313" key="4">
    <source>
        <dbReference type="Proteomes" id="UP000494165"/>
    </source>
</evidence>
<protein>
    <submittedName>
        <fullName evidence="3">Uncharacterized protein</fullName>
    </submittedName>
</protein>
<gene>
    <name evidence="3" type="ORF">CLODIP_2_CD07248</name>
</gene>
<evidence type="ECO:0000256" key="1">
    <source>
        <dbReference type="SAM" id="MobiDB-lite"/>
    </source>
</evidence>
<evidence type="ECO:0000256" key="2">
    <source>
        <dbReference type="SAM" id="Phobius"/>
    </source>
</evidence>
<dbReference type="PANTHER" id="PTHR31193">
    <property type="entry name" value="TRANSMEMBRANE PROTEIN C9ORF91"/>
    <property type="match status" value="1"/>
</dbReference>
<dbReference type="EMBL" id="CADEPI010000038">
    <property type="protein sequence ID" value="CAB3368584.1"/>
    <property type="molecule type" value="Genomic_DNA"/>
</dbReference>
<keyword evidence="4" id="KW-1185">Reference proteome</keyword>
<dbReference type="PANTHER" id="PTHR31193:SF1">
    <property type="entry name" value="TRANSMEMBRANE PROTEIN 268"/>
    <property type="match status" value="1"/>
</dbReference>
<organism evidence="3 4">
    <name type="scientific">Cloeon dipterum</name>
    <dbReference type="NCBI Taxonomy" id="197152"/>
    <lineage>
        <taxon>Eukaryota</taxon>
        <taxon>Metazoa</taxon>
        <taxon>Ecdysozoa</taxon>
        <taxon>Arthropoda</taxon>
        <taxon>Hexapoda</taxon>
        <taxon>Insecta</taxon>
        <taxon>Pterygota</taxon>
        <taxon>Palaeoptera</taxon>
        <taxon>Ephemeroptera</taxon>
        <taxon>Pisciforma</taxon>
        <taxon>Baetidae</taxon>
        <taxon>Cloeon</taxon>
    </lineage>
</organism>
<feature type="transmembrane region" description="Helical" evidence="2">
    <location>
        <begin position="176"/>
        <end position="202"/>
    </location>
</feature>
<evidence type="ECO:0000313" key="3">
    <source>
        <dbReference type="EMBL" id="CAB3368584.1"/>
    </source>
</evidence>
<dbReference type="Pfam" id="PF14800">
    <property type="entry name" value="DUF4481"/>
    <property type="match status" value="1"/>
</dbReference>
<sequence length="386" mass="43710">MSTAPKNETPAKGWVKFEDEETGSEKSASIQQEDENGGKSEYNGAVITAETSHIDLDRSRSSEVAITVPESAGANPIALSTIDLNSGGTLTNGAGSIPMSETIRQGFVNGDIIVTLLPVNTKWPWITPAKFRPELVPEELMAQGLTLTVEDYVQIMELLTNDFRFTMYNICYKRVLSLWVILAFSILLVLLFSGVTVVLCIWMKIKLNHNLEHCLASVNRHLLRHKILLGLDDRGKLSCHKVNLCFIYFDTSECVKKLQEVIDGEERIGRVVGREETAEERRKRVQLQERMDIDDSDIIIQGANTTRLSRKQGRAEMLLLRYAQRWAKLLLRQMLPLVADGEHAMPPRHCLKARCPCQFVEEHLKYKPEGHCFDVFGNVDQMQLYH</sequence>
<keyword evidence="2" id="KW-0812">Transmembrane</keyword>
<dbReference type="Proteomes" id="UP000494165">
    <property type="component" value="Unassembled WGS sequence"/>
</dbReference>
<dbReference type="AlphaFoldDB" id="A0A8S1CE64"/>
<keyword evidence="2" id="KW-1133">Transmembrane helix</keyword>
<accession>A0A8S1CE64</accession>
<feature type="region of interest" description="Disordered" evidence="1">
    <location>
        <begin position="1"/>
        <end position="42"/>
    </location>
</feature>